<dbReference type="EMBL" id="JACEIK010006777">
    <property type="protein sequence ID" value="MCE3049249.1"/>
    <property type="molecule type" value="Genomic_DNA"/>
</dbReference>
<keyword evidence="3" id="KW-0732">Signal</keyword>
<name>A0ABS8WJG5_DATST</name>
<keyword evidence="2" id="KW-1015">Disulfide bond</keyword>
<protein>
    <submittedName>
        <fullName evidence="4">Anther-specific protein lat52</fullName>
    </submittedName>
</protein>
<comment type="caution">
    <text evidence="4">The sequence shown here is derived from an EMBL/GenBank/DDBJ whole genome shotgun (WGS) entry which is preliminary data.</text>
</comment>
<organism evidence="4 5">
    <name type="scientific">Datura stramonium</name>
    <name type="common">Jimsonweed</name>
    <name type="synonym">Common thornapple</name>
    <dbReference type="NCBI Taxonomy" id="4076"/>
    <lineage>
        <taxon>Eukaryota</taxon>
        <taxon>Viridiplantae</taxon>
        <taxon>Streptophyta</taxon>
        <taxon>Embryophyta</taxon>
        <taxon>Tracheophyta</taxon>
        <taxon>Spermatophyta</taxon>
        <taxon>Magnoliopsida</taxon>
        <taxon>eudicotyledons</taxon>
        <taxon>Gunneridae</taxon>
        <taxon>Pentapetalae</taxon>
        <taxon>asterids</taxon>
        <taxon>lamiids</taxon>
        <taxon>Solanales</taxon>
        <taxon>Solanaceae</taxon>
        <taxon>Solanoideae</taxon>
        <taxon>Datureae</taxon>
        <taxon>Datura</taxon>
    </lineage>
</organism>
<sequence>MAKAILVLSALCCILAFANFAQCNEHFKVEGSVYCDTCRVQFQTRLSEYIEGARVRLVCRDIVTEQVKYEAEALTDKNGKYTIAVVGDHENELCDVEVVKSPREDCKDPAIGFENSRVVCSGNVGMHNPIRYANPLFFMKSESVPGCKDVLDELGLFPLDF</sequence>
<gene>
    <name evidence="4" type="primary">LAT52_5</name>
    <name evidence="4" type="ORF">HAX54_044459</name>
</gene>
<dbReference type="PANTHER" id="PTHR31614:SF2">
    <property type="entry name" value="F28N24.16 PROTEIN"/>
    <property type="match status" value="1"/>
</dbReference>
<keyword evidence="5" id="KW-1185">Reference proteome</keyword>
<dbReference type="InterPro" id="IPR006040">
    <property type="entry name" value="Allergen_Ole_e_I_CS"/>
</dbReference>
<reference evidence="4 5" key="1">
    <citation type="journal article" date="2021" name="BMC Genomics">
        <title>Datura genome reveals duplications of psychoactive alkaloid biosynthetic genes and high mutation rate following tissue culture.</title>
        <authorList>
            <person name="Rajewski A."/>
            <person name="Carter-House D."/>
            <person name="Stajich J."/>
            <person name="Litt A."/>
        </authorList>
    </citation>
    <scope>NUCLEOTIDE SEQUENCE [LARGE SCALE GENOMIC DNA]</scope>
    <source>
        <strain evidence="4">AR-01</strain>
    </source>
</reference>
<feature type="chain" id="PRO_5047095783" evidence="3">
    <location>
        <begin position="24"/>
        <end position="161"/>
    </location>
</feature>
<dbReference type="PROSITE" id="PS00925">
    <property type="entry name" value="OLEEI"/>
    <property type="match status" value="1"/>
</dbReference>
<feature type="signal peptide" evidence="3">
    <location>
        <begin position="1"/>
        <end position="23"/>
    </location>
</feature>
<evidence type="ECO:0000313" key="5">
    <source>
        <dbReference type="Proteomes" id="UP000823775"/>
    </source>
</evidence>
<dbReference type="Proteomes" id="UP000823775">
    <property type="component" value="Unassembled WGS sequence"/>
</dbReference>
<accession>A0ABS8WJG5</accession>
<evidence type="ECO:0000313" key="4">
    <source>
        <dbReference type="EMBL" id="MCE3049249.1"/>
    </source>
</evidence>
<dbReference type="Pfam" id="PF01190">
    <property type="entry name" value="Pollen_Ole_e_1"/>
    <property type="match status" value="1"/>
</dbReference>
<evidence type="ECO:0000256" key="2">
    <source>
        <dbReference type="ARBA" id="ARBA00023157"/>
    </source>
</evidence>
<evidence type="ECO:0000256" key="3">
    <source>
        <dbReference type="SAM" id="SignalP"/>
    </source>
</evidence>
<evidence type="ECO:0000256" key="1">
    <source>
        <dbReference type="ARBA" id="ARBA00010049"/>
    </source>
</evidence>
<dbReference type="PANTHER" id="PTHR31614">
    <property type="entry name" value="PROTEIN DOWNSTREAM OF FLC-RELATED"/>
    <property type="match status" value="1"/>
</dbReference>
<comment type="similarity">
    <text evidence="1">Belongs to the Ole e I family.</text>
</comment>
<proteinExistence type="inferred from homology"/>
<dbReference type="InterPro" id="IPR006041">
    <property type="entry name" value="Pollen_Ole_e1_allergen"/>
</dbReference>